<dbReference type="Proteomes" id="UP000287830">
    <property type="component" value="Unassembled WGS sequence"/>
</dbReference>
<name>A0A7U9KRD7_9ACTN</name>
<comment type="caution">
    <text evidence="1">The sequence shown here is derived from an EMBL/GenBank/DDBJ whole genome shotgun (WGS) entry which is preliminary data.</text>
</comment>
<organism evidence="1 2">
    <name type="scientific">Streptomyces chrestomyceticus JCM 4735</name>
    <dbReference type="NCBI Taxonomy" id="1306181"/>
    <lineage>
        <taxon>Bacteria</taxon>
        <taxon>Bacillati</taxon>
        <taxon>Actinomycetota</taxon>
        <taxon>Actinomycetes</taxon>
        <taxon>Kitasatosporales</taxon>
        <taxon>Streptomycetaceae</taxon>
        <taxon>Streptomyces</taxon>
    </lineage>
</organism>
<dbReference type="RefSeq" id="WP_125043187.1">
    <property type="nucleotide sequence ID" value="NZ_BHZC01000001.1"/>
</dbReference>
<evidence type="ECO:0000313" key="1">
    <source>
        <dbReference type="EMBL" id="GCD32601.1"/>
    </source>
</evidence>
<dbReference type="AlphaFoldDB" id="A0A7U9KRD7"/>
<dbReference type="OrthoDB" id="3624112at2"/>
<dbReference type="GeneID" id="95619401"/>
<dbReference type="Pfam" id="PF19142">
    <property type="entry name" value="DUF5825"/>
    <property type="match status" value="1"/>
</dbReference>
<dbReference type="EMBL" id="BHZC01000001">
    <property type="protein sequence ID" value="GCD32601.1"/>
    <property type="molecule type" value="Genomic_DNA"/>
</dbReference>
<proteinExistence type="predicted"/>
<evidence type="ECO:0000313" key="2">
    <source>
        <dbReference type="Proteomes" id="UP000287830"/>
    </source>
</evidence>
<accession>A0A7U9KRD7</accession>
<protein>
    <submittedName>
        <fullName evidence="1">Uncharacterized protein</fullName>
    </submittedName>
</protein>
<sequence length="232" mass="25248">MSPLAAPVALALWRERDPAARDIPGVYAGTLDLLGDQVEGAVADFAAHHVQCARLPRTVDLTDRDGAAAVTALVAVRELTAFGIAVEWTLRLPGAGVVAGISTGAPADWQPLSHLHPPTTVFRGDSSGSFGSGRDIAVQWRDSFHAAKCGFRRGPGFIEIRDRRSGSFKRLVIRTHQHDQLIQALLRGVPGTDVPSSVVARYLPSGLIHRVGRFLWWTPYRIRRWPLSTTIP</sequence>
<gene>
    <name evidence="1" type="ORF">OEIGOIKO_00318</name>
</gene>
<dbReference type="InterPro" id="IPR043863">
    <property type="entry name" value="DUF5825"/>
</dbReference>
<reference evidence="1 2" key="1">
    <citation type="submission" date="2018-11" db="EMBL/GenBank/DDBJ databases">
        <title>Whole genome sequence of Streptomyces chrestomyceticus NBRC 13444(T).</title>
        <authorList>
            <person name="Komaki H."/>
            <person name="Tamura T."/>
        </authorList>
    </citation>
    <scope>NUCLEOTIDE SEQUENCE [LARGE SCALE GENOMIC DNA]</scope>
    <source>
        <strain evidence="1 2">NBRC 13444</strain>
    </source>
</reference>